<reference evidence="1" key="1">
    <citation type="journal article" date="2003" name="Genome Biol.">
        <title>An integrated gene annotation and transcriptional profiling approach towards the full gene content of the Drosophila genome.</title>
        <authorList>
            <person name="Hild M."/>
            <person name="Beckmann B."/>
            <person name="Haas S.A."/>
            <person name="Koch B."/>
            <person name="Solovyev V."/>
            <person name="Busold C."/>
            <person name="Fellenberg K."/>
            <person name="Boutros M."/>
            <person name="Vingron M."/>
            <person name="Sauer F."/>
            <person name="Hoheisel J.D."/>
            <person name="Paro R."/>
        </authorList>
    </citation>
    <scope>NUCLEOTIDE SEQUENCE</scope>
</reference>
<protein>
    <submittedName>
        <fullName evidence="1">HDC02762</fullName>
    </submittedName>
</protein>
<dbReference type="AlphaFoldDB" id="Q6IHC5"/>
<proteinExistence type="predicted"/>
<sequence>MVAFKAMKEEDMPGYATICQGVQDKLVSLFDLDDVDVDDDDAAQFLNNNFNTINLLLFVLLYEAVFVAPSSCCHLSDP</sequence>
<gene>
    <name evidence="1" type="ORF">HDC02762</name>
</gene>
<accession>Q6IHC5</accession>
<name>Q6IHC5_DROME</name>
<evidence type="ECO:0000313" key="1">
    <source>
        <dbReference type="EMBL" id="DAA03690.1"/>
    </source>
</evidence>
<dbReference type="EMBL" id="BK003491">
    <property type="protein sequence ID" value="DAA03690.1"/>
    <property type="molecule type" value="Genomic_DNA"/>
</dbReference>
<organism evidence="1">
    <name type="scientific">Drosophila melanogaster</name>
    <name type="common">Fruit fly</name>
    <dbReference type="NCBI Taxonomy" id="7227"/>
    <lineage>
        <taxon>Eukaryota</taxon>
        <taxon>Metazoa</taxon>
        <taxon>Ecdysozoa</taxon>
        <taxon>Arthropoda</taxon>
        <taxon>Hexapoda</taxon>
        <taxon>Insecta</taxon>
        <taxon>Pterygota</taxon>
        <taxon>Neoptera</taxon>
        <taxon>Endopterygota</taxon>
        <taxon>Diptera</taxon>
        <taxon>Brachycera</taxon>
        <taxon>Muscomorpha</taxon>
        <taxon>Ephydroidea</taxon>
        <taxon>Drosophilidae</taxon>
        <taxon>Drosophila</taxon>
        <taxon>Sophophora</taxon>
    </lineage>
</organism>